<reference evidence="2" key="1">
    <citation type="submission" date="2020-11" db="EMBL/GenBank/DDBJ databases">
        <title>Chlorella ohadii genome sequencing and assembly.</title>
        <authorList>
            <person name="Murik O."/>
            <person name="Treves H."/>
            <person name="Kedem I."/>
            <person name="Shotland Y."/>
            <person name="Kaplan A."/>
        </authorList>
    </citation>
    <scope>NUCLEOTIDE SEQUENCE</scope>
    <source>
        <strain evidence="2">1</strain>
    </source>
</reference>
<sequence length="251" mass="25525">MAGAAPRDQDLSVSSYCTRNGRTYRLPGPLALVQTEGTEAQRITHINALSLAEIEAACPAVPAEELAAGADGSTGGAPLTTISRDGVTVRALTVVAVHAGLLGGPARTGEAPAAATPGGASDADADAAAEQRALLRAAARLTWGLAGLVFELMHRQAGHWPSLGAVERQALAGAALTQLYNLNRGLALGVLRAYGQLTPDRFDEMLEHGLLPQPAAARAAPAPAPEPCTAQEGEGSVPASGRCCEEGTTQV</sequence>
<keyword evidence="3" id="KW-1185">Reference proteome</keyword>
<protein>
    <submittedName>
        <fullName evidence="2">Uncharacterized protein</fullName>
    </submittedName>
</protein>
<comment type="caution">
    <text evidence="2">The sequence shown here is derived from an EMBL/GenBank/DDBJ whole genome shotgun (WGS) entry which is preliminary data.</text>
</comment>
<evidence type="ECO:0000313" key="3">
    <source>
        <dbReference type="Proteomes" id="UP001205105"/>
    </source>
</evidence>
<evidence type="ECO:0000313" key="2">
    <source>
        <dbReference type="EMBL" id="KAI7838474.1"/>
    </source>
</evidence>
<organism evidence="2 3">
    <name type="scientific">Chlorella ohadii</name>
    <dbReference type="NCBI Taxonomy" id="2649997"/>
    <lineage>
        <taxon>Eukaryota</taxon>
        <taxon>Viridiplantae</taxon>
        <taxon>Chlorophyta</taxon>
        <taxon>core chlorophytes</taxon>
        <taxon>Trebouxiophyceae</taxon>
        <taxon>Chlorellales</taxon>
        <taxon>Chlorellaceae</taxon>
        <taxon>Chlorella clade</taxon>
        <taxon>Chlorella</taxon>
    </lineage>
</organism>
<proteinExistence type="predicted"/>
<evidence type="ECO:0000256" key="1">
    <source>
        <dbReference type="SAM" id="MobiDB-lite"/>
    </source>
</evidence>
<name>A0AAD5GZL7_9CHLO</name>
<dbReference type="Proteomes" id="UP001205105">
    <property type="component" value="Unassembled WGS sequence"/>
</dbReference>
<dbReference type="AlphaFoldDB" id="A0AAD5GZL7"/>
<gene>
    <name evidence="2" type="ORF">COHA_007737</name>
</gene>
<feature type="region of interest" description="Disordered" evidence="1">
    <location>
        <begin position="216"/>
        <end position="251"/>
    </location>
</feature>
<accession>A0AAD5GZL7</accession>
<dbReference type="EMBL" id="JADXDR010000125">
    <property type="protein sequence ID" value="KAI7838474.1"/>
    <property type="molecule type" value="Genomic_DNA"/>
</dbReference>